<gene>
    <name evidence="11" type="primary">ND4L</name>
</gene>
<keyword evidence="5" id="KW-1278">Translocase</keyword>
<proteinExistence type="inferred from homology"/>
<keyword evidence="6 10" id="KW-1133">Transmembrane helix</keyword>
<evidence type="ECO:0000256" key="10">
    <source>
        <dbReference type="SAM" id="Phobius"/>
    </source>
</evidence>
<evidence type="ECO:0000256" key="8">
    <source>
        <dbReference type="ARBA" id="ARBA00023136"/>
    </source>
</evidence>
<accession>A0A343ERN0</accession>
<dbReference type="EMBL" id="KY765589">
    <property type="protein sequence ID" value="ASL05736.1"/>
    <property type="molecule type" value="Genomic_DNA"/>
</dbReference>
<comment type="subcellular location">
    <subcellularLocation>
        <location evidence="1">Membrane</location>
        <topology evidence="1">Multi-pass membrane protein</topology>
    </subcellularLocation>
</comment>
<dbReference type="GO" id="GO:0016020">
    <property type="term" value="C:membrane"/>
    <property type="evidence" value="ECO:0007669"/>
    <property type="project" value="UniProtKB-SubCell"/>
</dbReference>
<evidence type="ECO:0000256" key="5">
    <source>
        <dbReference type="ARBA" id="ARBA00022967"/>
    </source>
</evidence>
<dbReference type="InterPro" id="IPR039428">
    <property type="entry name" value="NUOK/Mnh_C1-like"/>
</dbReference>
<dbReference type="AlphaFoldDB" id="A0A343ERN0"/>
<dbReference type="Pfam" id="PF00420">
    <property type="entry name" value="Oxidored_q2"/>
    <property type="match status" value="1"/>
</dbReference>
<geneLocation type="mitochondrion" evidence="11"/>
<sequence>MIFVLLLICMVQAFIFNSAHIMALLLLLESMMLILMCYFFFILIELGSDPFMFLLMLTLGACEAALGLSVLVSLMRFHGNDQLSSVLSVKWFAKITYN</sequence>
<evidence type="ECO:0000256" key="9">
    <source>
        <dbReference type="ARBA" id="ARBA00031586"/>
    </source>
</evidence>
<dbReference type="RefSeq" id="YP_009408801.1">
    <property type="nucleotide sequence ID" value="NC_035495.1"/>
</dbReference>
<evidence type="ECO:0000256" key="1">
    <source>
        <dbReference type="ARBA" id="ARBA00004141"/>
    </source>
</evidence>
<dbReference type="CTD" id="4539"/>
<name>A0A343ERN0_DERRE</name>
<evidence type="ECO:0000256" key="7">
    <source>
        <dbReference type="ARBA" id="ARBA00023027"/>
    </source>
</evidence>
<protein>
    <recommendedName>
        <fullName evidence="3">NADH-ubiquinone oxidoreductase chain 4L</fullName>
    </recommendedName>
    <alternativeName>
        <fullName evidence="9">NADH dehydrogenase subunit 4L</fullName>
    </alternativeName>
</protein>
<evidence type="ECO:0000256" key="6">
    <source>
        <dbReference type="ARBA" id="ARBA00022989"/>
    </source>
</evidence>
<feature type="transmembrane region" description="Helical" evidence="10">
    <location>
        <begin position="23"/>
        <end position="44"/>
    </location>
</feature>
<keyword evidence="11" id="KW-0496">Mitochondrion</keyword>
<evidence type="ECO:0000256" key="4">
    <source>
        <dbReference type="ARBA" id="ARBA00022692"/>
    </source>
</evidence>
<dbReference type="Gene3D" id="1.10.287.3510">
    <property type="match status" value="1"/>
</dbReference>
<dbReference type="GeneID" id="33868690"/>
<feature type="transmembrane region" description="Helical" evidence="10">
    <location>
        <begin position="51"/>
        <end position="75"/>
    </location>
</feature>
<evidence type="ECO:0000313" key="11">
    <source>
        <dbReference type="EMBL" id="ASL05736.1"/>
    </source>
</evidence>
<evidence type="ECO:0000256" key="2">
    <source>
        <dbReference type="ARBA" id="ARBA00010519"/>
    </source>
</evidence>
<reference evidence="11" key="1">
    <citation type="journal article" date="2017" name="Mitochondrial DNA Part B Resour">
        <title>The complete mitochondrial genome of the gray garden slug Deroceras reticulatum (Gastropoda: Pulmonata: Stylommatophora).</title>
        <authorList>
            <person name="Ahn S.-J."/>
            <person name="Martin R."/>
            <person name="Rao S."/>
            <person name="Choi M.-Y."/>
        </authorList>
    </citation>
    <scope>NUCLEOTIDE SEQUENCE</scope>
</reference>
<comment type="similarity">
    <text evidence="2">Belongs to the complex I subunit 4L family.</text>
</comment>
<keyword evidence="8 10" id="KW-0472">Membrane</keyword>
<keyword evidence="4 10" id="KW-0812">Transmembrane</keyword>
<evidence type="ECO:0000256" key="3">
    <source>
        <dbReference type="ARBA" id="ARBA00016612"/>
    </source>
</evidence>
<keyword evidence="7" id="KW-0520">NAD</keyword>
<organism evidence="11">
    <name type="scientific">Deroceras reticulatum</name>
    <name type="common">Gray garden slug</name>
    <dbReference type="NCBI Taxonomy" id="145610"/>
    <lineage>
        <taxon>Eukaryota</taxon>
        <taxon>Metazoa</taxon>
        <taxon>Spiralia</taxon>
        <taxon>Lophotrochozoa</taxon>
        <taxon>Mollusca</taxon>
        <taxon>Gastropoda</taxon>
        <taxon>Heterobranchia</taxon>
        <taxon>Euthyneura</taxon>
        <taxon>Panpulmonata</taxon>
        <taxon>Eupulmonata</taxon>
        <taxon>Stylommatophora</taxon>
        <taxon>Helicina</taxon>
        <taxon>Limacoidea</taxon>
        <taxon>Agriolimacidae</taxon>
        <taxon>Deroceras</taxon>
    </lineage>
</organism>